<feature type="non-terminal residue" evidence="2">
    <location>
        <position position="91"/>
    </location>
</feature>
<gene>
    <name evidence="2" type="ORF">S03H2_26685</name>
</gene>
<reference evidence="2" key="1">
    <citation type="journal article" date="2014" name="Front. Microbiol.">
        <title>High frequency of phylogenetically diverse reductive dehalogenase-homologous genes in deep subseafloor sedimentary metagenomes.</title>
        <authorList>
            <person name="Kawai M."/>
            <person name="Futagami T."/>
            <person name="Toyoda A."/>
            <person name="Takaki Y."/>
            <person name="Nishi S."/>
            <person name="Hori S."/>
            <person name="Arai W."/>
            <person name="Tsubouchi T."/>
            <person name="Morono Y."/>
            <person name="Uchiyama I."/>
            <person name="Ito T."/>
            <person name="Fujiyama A."/>
            <person name="Inagaki F."/>
            <person name="Takami H."/>
        </authorList>
    </citation>
    <scope>NUCLEOTIDE SEQUENCE</scope>
    <source>
        <strain evidence="2">Expedition CK06-06</strain>
    </source>
</reference>
<dbReference type="PANTHER" id="PTHR33608:SF6">
    <property type="entry name" value="BLL2464 PROTEIN"/>
    <property type="match status" value="1"/>
</dbReference>
<feature type="non-terminal residue" evidence="2">
    <location>
        <position position="1"/>
    </location>
</feature>
<sequence length="91" mass="10325">FTPKSRGTDIKMALDTVNQILKWRSIIFLVSDFIASPESYRRQLSITNKRHDVIGIDLHDPLEMNIGNVGLLALEDPETDEIIWVDTGDKS</sequence>
<dbReference type="Pfam" id="PF01882">
    <property type="entry name" value="DUF58"/>
    <property type="match status" value="1"/>
</dbReference>
<dbReference type="PANTHER" id="PTHR33608">
    <property type="entry name" value="BLL2464 PROTEIN"/>
    <property type="match status" value="1"/>
</dbReference>
<dbReference type="AlphaFoldDB" id="X1G7Z2"/>
<comment type="caution">
    <text evidence="2">The sequence shown here is derived from an EMBL/GenBank/DDBJ whole genome shotgun (WGS) entry which is preliminary data.</text>
</comment>
<protein>
    <recommendedName>
        <fullName evidence="1">DUF58 domain-containing protein</fullName>
    </recommendedName>
</protein>
<proteinExistence type="predicted"/>
<dbReference type="InterPro" id="IPR002881">
    <property type="entry name" value="DUF58"/>
</dbReference>
<evidence type="ECO:0000259" key="1">
    <source>
        <dbReference type="Pfam" id="PF01882"/>
    </source>
</evidence>
<feature type="domain" description="DUF58" evidence="1">
    <location>
        <begin position="2"/>
        <end position="90"/>
    </location>
</feature>
<organism evidence="2">
    <name type="scientific">marine sediment metagenome</name>
    <dbReference type="NCBI Taxonomy" id="412755"/>
    <lineage>
        <taxon>unclassified sequences</taxon>
        <taxon>metagenomes</taxon>
        <taxon>ecological metagenomes</taxon>
    </lineage>
</organism>
<name>X1G7Z2_9ZZZZ</name>
<accession>X1G7Z2</accession>
<dbReference type="EMBL" id="BARU01015588">
    <property type="protein sequence ID" value="GAH53377.1"/>
    <property type="molecule type" value="Genomic_DNA"/>
</dbReference>
<evidence type="ECO:0000313" key="2">
    <source>
        <dbReference type="EMBL" id="GAH53377.1"/>
    </source>
</evidence>